<reference evidence="3 4" key="1">
    <citation type="submission" date="2020-12" db="EMBL/GenBank/DDBJ databases">
        <title>Brachybacterium sp. MASK1Z-5, whole genome shotgun sequence.</title>
        <authorList>
            <person name="Tuo L."/>
        </authorList>
    </citation>
    <scope>NUCLEOTIDE SEQUENCE [LARGE SCALE GENOMIC DNA]</scope>
    <source>
        <strain evidence="3 4">MASK1Z-5</strain>
    </source>
</reference>
<evidence type="ECO:0000259" key="2">
    <source>
        <dbReference type="Pfam" id="PF07859"/>
    </source>
</evidence>
<organism evidence="3 4">
    <name type="scientific">Brachybacterium halotolerans</name>
    <dbReference type="NCBI Taxonomy" id="2795215"/>
    <lineage>
        <taxon>Bacteria</taxon>
        <taxon>Bacillati</taxon>
        <taxon>Actinomycetota</taxon>
        <taxon>Actinomycetes</taxon>
        <taxon>Micrococcales</taxon>
        <taxon>Dermabacteraceae</taxon>
        <taxon>Brachybacterium</taxon>
    </lineage>
</organism>
<proteinExistence type="predicted"/>
<dbReference type="Proteomes" id="UP000612352">
    <property type="component" value="Unassembled WGS sequence"/>
</dbReference>
<dbReference type="GO" id="GO:0016787">
    <property type="term" value="F:hydrolase activity"/>
    <property type="evidence" value="ECO:0007669"/>
    <property type="project" value="UniProtKB-KW"/>
</dbReference>
<dbReference type="InterPro" id="IPR029058">
    <property type="entry name" value="AB_hydrolase_fold"/>
</dbReference>
<dbReference type="Pfam" id="PF07859">
    <property type="entry name" value="Abhydrolase_3"/>
    <property type="match status" value="1"/>
</dbReference>
<protein>
    <submittedName>
        <fullName evidence="3">Alpha/beta hydrolase</fullName>
    </submittedName>
</protein>
<dbReference type="InterPro" id="IPR013094">
    <property type="entry name" value="AB_hydrolase_3"/>
</dbReference>
<dbReference type="Gene3D" id="3.40.50.1820">
    <property type="entry name" value="alpha/beta hydrolase"/>
    <property type="match status" value="1"/>
</dbReference>
<evidence type="ECO:0000256" key="1">
    <source>
        <dbReference type="ARBA" id="ARBA00022801"/>
    </source>
</evidence>
<gene>
    <name evidence="3" type="ORF">I8D64_13695</name>
</gene>
<accession>A0ABS1BCS6</accession>
<name>A0ABS1BCS6_9MICO</name>
<dbReference type="EMBL" id="JAEDAJ010000009">
    <property type="protein sequence ID" value="MBK0332450.1"/>
    <property type="molecule type" value="Genomic_DNA"/>
</dbReference>
<sequence>MKSMHVETPVPQVDEEEASGARALRVGAFISAQMPIGLYELNVRRTHHPTKPDRELVDRSLVTRSRHRGIPVTWIDRARANAGLVIHLHGGAYVNGESPNHWDWLSDLRRRTGAAASMLHYRMAPEMPFPAAYGDAVEGVLGILEDLDAVSPNWVLSGDSAGGGLALAVVQALRDRGESLPSALLLTSPWADLTGEDPRRTAQIEKDPAVRPDLLARCAAMYADGFPLDDPRLSPLGGDLQGLPPVHLTVGDQDLLLGDSQRLRDALGLADVHVTYLEQPGGWHCYPLVWRGPAAQCARRAQISFVRDALTFDAPVNEGRRAAAH</sequence>
<dbReference type="PANTHER" id="PTHR48081">
    <property type="entry name" value="AB HYDROLASE SUPERFAMILY PROTEIN C4A8.06C"/>
    <property type="match status" value="1"/>
</dbReference>
<dbReference type="SUPFAM" id="SSF53474">
    <property type="entry name" value="alpha/beta-Hydrolases"/>
    <property type="match status" value="1"/>
</dbReference>
<keyword evidence="4" id="KW-1185">Reference proteome</keyword>
<evidence type="ECO:0000313" key="4">
    <source>
        <dbReference type="Proteomes" id="UP000612352"/>
    </source>
</evidence>
<feature type="domain" description="Alpha/beta hydrolase fold-3" evidence="2">
    <location>
        <begin position="85"/>
        <end position="286"/>
    </location>
</feature>
<dbReference type="PANTHER" id="PTHR48081:SF8">
    <property type="entry name" value="ALPHA_BETA HYDROLASE FOLD-3 DOMAIN-CONTAINING PROTEIN-RELATED"/>
    <property type="match status" value="1"/>
</dbReference>
<keyword evidence="1 3" id="KW-0378">Hydrolase</keyword>
<comment type="caution">
    <text evidence="3">The sequence shown here is derived from an EMBL/GenBank/DDBJ whole genome shotgun (WGS) entry which is preliminary data.</text>
</comment>
<dbReference type="InterPro" id="IPR050300">
    <property type="entry name" value="GDXG_lipolytic_enzyme"/>
</dbReference>
<dbReference type="RefSeq" id="WP_200503350.1">
    <property type="nucleotide sequence ID" value="NZ_JAEDAJ010000009.1"/>
</dbReference>
<evidence type="ECO:0000313" key="3">
    <source>
        <dbReference type="EMBL" id="MBK0332450.1"/>
    </source>
</evidence>